<evidence type="ECO:0000313" key="2">
    <source>
        <dbReference type="EMBL" id="QEC48194.1"/>
    </source>
</evidence>
<dbReference type="SMART" id="SM00530">
    <property type="entry name" value="HTH_XRE"/>
    <property type="match status" value="1"/>
</dbReference>
<dbReference type="EMBL" id="CP042430">
    <property type="protein sequence ID" value="QEC48194.1"/>
    <property type="molecule type" value="Genomic_DNA"/>
</dbReference>
<dbReference type="PROSITE" id="PS50943">
    <property type="entry name" value="HTH_CROC1"/>
    <property type="match status" value="1"/>
</dbReference>
<name>A0A5B8U524_9ACTN</name>
<dbReference type="AlphaFoldDB" id="A0A5B8U524"/>
<reference evidence="2 3" key="1">
    <citation type="journal article" date="2018" name="J. Microbiol.">
        <title>Baekduia soli gen. nov., sp. nov., a novel bacterium isolated from the soil of Baekdu Mountain and proposal of a novel family name, Baekduiaceae fam. nov.</title>
        <authorList>
            <person name="An D.S."/>
            <person name="Siddiqi M.Z."/>
            <person name="Kim K.H."/>
            <person name="Yu H.S."/>
            <person name="Im W.T."/>
        </authorList>
    </citation>
    <scope>NUCLEOTIDE SEQUENCE [LARGE SCALE GENOMIC DNA]</scope>
    <source>
        <strain evidence="2 3">BR7-21</strain>
    </source>
</reference>
<evidence type="ECO:0000313" key="3">
    <source>
        <dbReference type="Proteomes" id="UP000321805"/>
    </source>
</evidence>
<gene>
    <name evidence="2" type="ORF">FSW04_11885</name>
</gene>
<accession>A0A5B8U524</accession>
<proteinExistence type="predicted"/>
<dbReference type="InterPro" id="IPR010982">
    <property type="entry name" value="Lambda_DNA-bd_dom_sf"/>
</dbReference>
<dbReference type="Pfam" id="PF01381">
    <property type="entry name" value="HTH_3"/>
    <property type="match status" value="1"/>
</dbReference>
<dbReference type="KEGG" id="bsol:FSW04_11885"/>
<keyword evidence="3" id="KW-1185">Reference proteome</keyword>
<dbReference type="GO" id="GO:0003677">
    <property type="term" value="F:DNA binding"/>
    <property type="evidence" value="ECO:0007669"/>
    <property type="project" value="InterPro"/>
</dbReference>
<dbReference type="Proteomes" id="UP000321805">
    <property type="component" value="Chromosome"/>
</dbReference>
<dbReference type="OrthoDB" id="6401124at2"/>
<protein>
    <submittedName>
        <fullName evidence="2">Helix-turn-helix transcriptional regulator</fullName>
    </submittedName>
</protein>
<dbReference type="InterPro" id="IPR001387">
    <property type="entry name" value="Cro/C1-type_HTH"/>
</dbReference>
<dbReference type="CDD" id="cd00093">
    <property type="entry name" value="HTH_XRE"/>
    <property type="match status" value="1"/>
</dbReference>
<feature type="domain" description="HTH cro/C1-type" evidence="1">
    <location>
        <begin position="49"/>
        <end position="101"/>
    </location>
</feature>
<sequence>MSYHRRTMAKRSNHDVSFGEFVAEELNEDEGFRRDWQRLAPARQFAAMLIEYRADHGLSQRGLGEKLGVSQPRVARMESGEQNPDVDTIIATIEKLSTEFVLDVGPADTDATLVTKGARSSGAVISHGNVSVTTASARARKGTKKPAS</sequence>
<evidence type="ECO:0000259" key="1">
    <source>
        <dbReference type="PROSITE" id="PS50943"/>
    </source>
</evidence>
<dbReference type="Gene3D" id="1.10.260.40">
    <property type="entry name" value="lambda repressor-like DNA-binding domains"/>
    <property type="match status" value="1"/>
</dbReference>
<organism evidence="2 3">
    <name type="scientific">Baekduia soli</name>
    <dbReference type="NCBI Taxonomy" id="496014"/>
    <lineage>
        <taxon>Bacteria</taxon>
        <taxon>Bacillati</taxon>
        <taxon>Actinomycetota</taxon>
        <taxon>Thermoleophilia</taxon>
        <taxon>Solirubrobacterales</taxon>
        <taxon>Baekduiaceae</taxon>
        <taxon>Baekduia</taxon>
    </lineage>
</organism>
<dbReference type="SUPFAM" id="SSF47413">
    <property type="entry name" value="lambda repressor-like DNA-binding domains"/>
    <property type="match status" value="1"/>
</dbReference>